<keyword evidence="5" id="KW-0614">Plasmid</keyword>
<dbReference type="GO" id="GO:0042941">
    <property type="term" value="P:D-alanine transmembrane transport"/>
    <property type="evidence" value="ECO:0007669"/>
    <property type="project" value="TreeGrafter"/>
</dbReference>
<dbReference type="GO" id="GO:0005304">
    <property type="term" value="F:L-valine transmembrane transporter activity"/>
    <property type="evidence" value="ECO:0007669"/>
    <property type="project" value="TreeGrafter"/>
</dbReference>
<evidence type="ECO:0000256" key="2">
    <source>
        <dbReference type="ARBA" id="ARBA00022741"/>
    </source>
</evidence>
<dbReference type="GO" id="GO:0005524">
    <property type="term" value="F:ATP binding"/>
    <property type="evidence" value="ECO:0007669"/>
    <property type="project" value="UniProtKB-KW"/>
</dbReference>
<dbReference type="CDD" id="cd03219">
    <property type="entry name" value="ABC_Mj1267_LivG_branched"/>
    <property type="match status" value="1"/>
</dbReference>
<dbReference type="InterPro" id="IPR027417">
    <property type="entry name" value="P-loop_NTPase"/>
</dbReference>
<dbReference type="GO" id="GO:0015808">
    <property type="term" value="P:L-alanine transport"/>
    <property type="evidence" value="ECO:0007669"/>
    <property type="project" value="TreeGrafter"/>
</dbReference>
<dbReference type="InterPro" id="IPR032823">
    <property type="entry name" value="BCA_ABC_TP_C"/>
</dbReference>
<keyword evidence="1" id="KW-0813">Transport</keyword>
<proteinExistence type="predicted"/>
<reference evidence="5 6" key="1">
    <citation type="journal article" date="2009" name="PLoS ONE">
        <title>Complete genome sequence of the aerobic CO-oxidizing thermophile Thermomicrobium roseum.</title>
        <authorList>
            <person name="Wu D."/>
            <person name="Raymond J."/>
            <person name="Wu M."/>
            <person name="Chatterji S."/>
            <person name="Ren Q."/>
            <person name="Graham J.E."/>
            <person name="Bryant D.A."/>
            <person name="Robb F."/>
            <person name="Colman A."/>
            <person name="Tallon L.J."/>
            <person name="Badger J.H."/>
            <person name="Madupu R."/>
            <person name="Ward N.L."/>
            <person name="Eisen J.A."/>
        </authorList>
    </citation>
    <scope>NUCLEOTIDE SEQUENCE [LARGE SCALE GENOMIC DNA]</scope>
    <source>
        <strain evidence="6">ATCC 27502 / DSM 5159 / P-2</strain>
        <plasmid evidence="5">unnamed</plasmid>
    </source>
</reference>
<keyword evidence="2" id="KW-0547">Nucleotide-binding</keyword>
<dbReference type="Gene3D" id="3.40.50.300">
    <property type="entry name" value="P-loop containing nucleotide triphosphate hydrolases"/>
    <property type="match status" value="1"/>
</dbReference>
<evidence type="ECO:0000313" key="5">
    <source>
        <dbReference type="EMBL" id="ACM07199.1"/>
    </source>
</evidence>
<dbReference type="OrthoDB" id="9805514at2"/>
<geneLocation type="plasmid" evidence="6">
    <name>Tros</name>
</geneLocation>
<protein>
    <submittedName>
        <fullName evidence="5">Branched-chain amino acid transport ATP-binding protein LivG</fullName>
    </submittedName>
</protein>
<sequence length="275" mass="30340">MALLETRHLTKRFGGLVALRDVDLAVTERSIHSVIGPNGAGKTTLFNCITGFLRPDAGDILFAGSSIARLRPDLVAQLGIARTYQNIRLFKHLSVLDNVLIGLHPHVRYSLIDAVVRTPRYWQAERAAEREARDLLAYVGLAGKEFLTAANLPYGDQRRLEIARALALRPQLLLLDEPTAGMNPQETDEMIQLIRRLRDERGLTILLIEHDMKVVMNISDLVTVLDFGEKIAEGPPDAVRRDPRVIEAYLGRGAASGLGTSMPMQDGEAQPHATA</sequence>
<dbReference type="AlphaFoldDB" id="B9L4C3"/>
<dbReference type="SUPFAM" id="SSF52540">
    <property type="entry name" value="P-loop containing nucleoside triphosphate hydrolases"/>
    <property type="match status" value="1"/>
</dbReference>
<evidence type="ECO:0000256" key="3">
    <source>
        <dbReference type="ARBA" id="ARBA00022840"/>
    </source>
</evidence>
<dbReference type="EMBL" id="CP001276">
    <property type="protein sequence ID" value="ACM07199.1"/>
    <property type="molecule type" value="Genomic_DNA"/>
</dbReference>
<keyword evidence="6" id="KW-1185">Reference proteome</keyword>
<dbReference type="eggNOG" id="COG0411">
    <property type="taxonomic scope" value="Bacteria"/>
</dbReference>
<evidence type="ECO:0000259" key="4">
    <source>
        <dbReference type="PROSITE" id="PS50893"/>
    </source>
</evidence>
<evidence type="ECO:0000256" key="1">
    <source>
        <dbReference type="ARBA" id="ARBA00022448"/>
    </source>
</evidence>
<dbReference type="RefSeq" id="WP_012643186.1">
    <property type="nucleotide sequence ID" value="NC_011961.1"/>
</dbReference>
<feature type="domain" description="ABC transporter" evidence="4">
    <location>
        <begin position="4"/>
        <end position="252"/>
    </location>
</feature>
<dbReference type="GO" id="GO:0016887">
    <property type="term" value="F:ATP hydrolysis activity"/>
    <property type="evidence" value="ECO:0007669"/>
    <property type="project" value="InterPro"/>
</dbReference>
<dbReference type="GO" id="GO:0005886">
    <property type="term" value="C:plasma membrane"/>
    <property type="evidence" value="ECO:0007669"/>
    <property type="project" value="TreeGrafter"/>
</dbReference>
<dbReference type="PANTHER" id="PTHR45772">
    <property type="entry name" value="CONSERVED COMPONENT OF ABC TRANSPORTER FOR NATURAL AMINO ACIDS-RELATED"/>
    <property type="match status" value="1"/>
</dbReference>
<organism evidence="5 6">
    <name type="scientific">Thermomicrobium roseum (strain ATCC 27502 / DSM 5159 / P-2)</name>
    <dbReference type="NCBI Taxonomy" id="309801"/>
    <lineage>
        <taxon>Bacteria</taxon>
        <taxon>Pseudomonadati</taxon>
        <taxon>Thermomicrobiota</taxon>
        <taxon>Thermomicrobia</taxon>
        <taxon>Thermomicrobiales</taxon>
        <taxon>Thermomicrobiaceae</taxon>
        <taxon>Thermomicrobium</taxon>
    </lineage>
</organism>
<dbReference type="KEGG" id="tro:trd_A0637"/>
<dbReference type="Proteomes" id="UP000000447">
    <property type="component" value="Plasmid unnamed"/>
</dbReference>
<dbReference type="GO" id="GO:0015192">
    <property type="term" value="F:L-phenylalanine transmembrane transporter activity"/>
    <property type="evidence" value="ECO:0007669"/>
    <property type="project" value="TreeGrafter"/>
</dbReference>
<dbReference type="InterPro" id="IPR051120">
    <property type="entry name" value="ABC_AA/LPS_Transport"/>
</dbReference>
<accession>B9L4C3</accession>
<dbReference type="HOGENOM" id="CLU_000604_1_2_0"/>
<dbReference type="GO" id="GO:0015188">
    <property type="term" value="F:L-isoleucine transmembrane transporter activity"/>
    <property type="evidence" value="ECO:0007669"/>
    <property type="project" value="TreeGrafter"/>
</dbReference>
<name>B9L4C3_THERP</name>
<dbReference type="FunFam" id="3.40.50.300:FF:000421">
    <property type="entry name" value="Branched-chain amino acid ABC transporter ATP-binding protein"/>
    <property type="match status" value="1"/>
</dbReference>
<dbReference type="InterPro" id="IPR003439">
    <property type="entry name" value="ABC_transporter-like_ATP-bd"/>
</dbReference>
<dbReference type="Pfam" id="PF12399">
    <property type="entry name" value="BCA_ABC_TP_C"/>
    <property type="match status" value="1"/>
</dbReference>
<dbReference type="GO" id="GO:1903805">
    <property type="term" value="P:L-valine import across plasma membrane"/>
    <property type="evidence" value="ECO:0007669"/>
    <property type="project" value="TreeGrafter"/>
</dbReference>
<evidence type="ECO:0000313" key="6">
    <source>
        <dbReference type="Proteomes" id="UP000000447"/>
    </source>
</evidence>
<dbReference type="Pfam" id="PF00005">
    <property type="entry name" value="ABC_tran"/>
    <property type="match status" value="1"/>
</dbReference>
<keyword evidence="3 5" id="KW-0067">ATP-binding</keyword>
<dbReference type="InterPro" id="IPR003593">
    <property type="entry name" value="AAA+_ATPase"/>
</dbReference>
<dbReference type="PANTHER" id="PTHR45772:SF7">
    <property type="entry name" value="AMINO ACID ABC TRANSPORTER ATP-BINDING PROTEIN"/>
    <property type="match status" value="1"/>
</dbReference>
<dbReference type="GO" id="GO:1903806">
    <property type="term" value="P:L-isoleucine import across plasma membrane"/>
    <property type="evidence" value="ECO:0007669"/>
    <property type="project" value="TreeGrafter"/>
</dbReference>
<dbReference type="SMART" id="SM00382">
    <property type="entry name" value="AAA"/>
    <property type="match status" value="1"/>
</dbReference>
<gene>
    <name evidence="5" type="ordered locus">trd_A0637</name>
</gene>
<dbReference type="PROSITE" id="PS50893">
    <property type="entry name" value="ABC_TRANSPORTER_2"/>
    <property type="match status" value="1"/>
</dbReference>